<dbReference type="Proteomes" id="UP000189681">
    <property type="component" value="Unassembled WGS sequence"/>
</dbReference>
<evidence type="ECO:0000313" key="2">
    <source>
        <dbReference type="Proteomes" id="UP000189681"/>
    </source>
</evidence>
<dbReference type="STRING" id="1004156.AYP45_03995"/>
<organism evidence="1 2">
    <name type="scientific">Candidatus Brocadia carolinensis</name>
    <dbReference type="NCBI Taxonomy" id="1004156"/>
    <lineage>
        <taxon>Bacteria</taxon>
        <taxon>Pseudomonadati</taxon>
        <taxon>Planctomycetota</taxon>
        <taxon>Candidatus Brocadiia</taxon>
        <taxon>Candidatus Brocadiales</taxon>
        <taxon>Candidatus Brocadiaceae</taxon>
        <taxon>Candidatus Brocadia</taxon>
    </lineage>
</organism>
<gene>
    <name evidence="1" type="ORF">AYP45_03995</name>
</gene>
<sequence>MRGNYGTQSNRPGRNIHVLKIVVDESHPARRYEVQGILSCKRAEVIKSQTPAILPEKGLFCIIT</sequence>
<dbReference type="EMBL" id="AYTS01000035">
    <property type="protein sequence ID" value="OOP57325.1"/>
    <property type="molecule type" value="Genomic_DNA"/>
</dbReference>
<accession>A0A1V4AW41</accession>
<name>A0A1V4AW41_9BACT</name>
<comment type="caution">
    <text evidence="1">The sequence shown here is derived from an EMBL/GenBank/DDBJ whole genome shotgun (WGS) entry which is preliminary data.</text>
</comment>
<protein>
    <submittedName>
        <fullName evidence="1">Uncharacterized protein</fullName>
    </submittedName>
</protein>
<proteinExistence type="predicted"/>
<dbReference type="AlphaFoldDB" id="A0A1V4AW41"/>
<reference evidence="1 2" key="1">
    <citation type="journal article" date="2017" name="Water Res.">
        <title>Discovery and metagenomic analysis of an anammox bacterial enrichment related to Candidatus "Brocadia caroliniensis" in a full-scale glycerol-fed nitritation-denitritation separate centrate treatment process.</title>
        <authorList>
            <person name="Park H."/>
            <person name="Brotto A.C."/>
            <person name="van Loosdrecht M.C."/>
            <person name="Chandran K."/>
        </authorList>
    </citation>
    <scope>NUCLEOTIDE SEQUENCE [LARGE SCALE GENOMIC DNA]</scope>
    <source>
        <strain evidence="1">26THWARD</strain>
    </source>
</reference>
<evidence type="ECO:0000313" key="1">
    <source>
        <dbReference type="EMBL" id="OOP57325.1"/>
    </source>
</evidence>